<reference evidence="3 4" key="1">
    <citation type="submission" date="2019-11" db="EMBL/GenBank/DDBJ databases">
        <title>Paenibacillus monticola sp. nov., a novel PGPR strain isolated from mountain sample in China.</title>
        <authorList>
            <person name="Zhao Q."/>
            <person name="Li H.-P."/>
            <person name="Zhang J.-L."/>
        </authorList>
    </citation>
    <scope>NUCLEOTIDE SEQUENCE [LARGE SCALE GENOMIC DNA]</scope>
    <source>
        <strain evidence="3 4">LC-T2</strain>
    </source>
</reference>
<name>A0A7X2HC76_9BACL</name>
<proteinExistence type="predicted"/>
<feature type="chain" id="PRO_5039590467" evidence="1">
    <location>
        <begin position="31"/>
        <end position="402"/>
    </location>
</feature>
<organism evidence="3 4">
    <name type="scientific">Paenibacillus monticola</name>
    <dbReference type="NCBI Taxonomy" id="2666075"/>
    <lineage>
        <taxon>Bacteria</taxon>
        <taxon>Bacillati</taxon>
        <taxon>Bacillota</taxon>
        <taxon>Bacilli</taxon>
        <taxon>Bacillales</taxon>
        <taxon>Paenibacillaceae</taxon>
        <taxon>Paenibacillus</taxon>
    </lineage>
</organism>
<dbReference type="PROSITE" id="PS51272">
    <property type="entry name" value="SLH"/>
    <property type="match status" value="1"/>
</dbReference>
<gene>
    <name evidence="3" type="ORF">GJB61_31075</name>
</gene>
<dbReference type="InterPro" id="IPR051465">
    <property type="entry name" value="Cell_Envelope_Struct_Comp"/>
</dbReference>
<dbReference type="PANTHER" id="PTHR43308:SF5">
    <property type="entry name" value="S-LAYER PROTEIN _ PEPTIDOGLYCAN ENDO-BETA-N-ACETYLGLUCOSAMINIDASE"/>
    <property type="match status" value="1"/>
</dbReference>
<keyword evidence="1" id="KW-0732">Signal</keyword>
<dbReference type="InterPro" id="IPR001119">
    <property type="entry name" value="SLH_dom"/>
</dbReference>
<dbReference type="Proteomes" id="UP000463051">
    <property type="component" value="Unassembled WGS sequence"/>
</dbReference>
<dbReference type="PANTHER" id="PTHR43308">
    <property type="entry name" value="OUTER MEMBRANE PROTEIN ALPHA-RELATED"/>
    <property type="match status" value="1"/>
</dbReference>
<evidence type="ECO:0000313" key="3">
    <source>
        <dbReference type="EMBL" id="MRN57375.1"/>
    </source>
</evidence>
<accession>A0A7X2HC76</accession>
<feature type="domain" description="SLH" evidence="2">
    <location>
        <begin position="33"/>
        <end position="96"/>
    </location>
</feature>
<evidence type="ECO:0000256" key="1">
    <source>
        <dbReference type="SAM" id="SignalP"/>
    </source>
</evidence>
<keyword evidence="4" id="KW-1185">Reference proteome</keyword>
<sequence length="402" mass="44608">MYEIKQKVRKTVTMLLGVTLFIGSTSIPQAKADSSQFNDVPANHWARPGIETAVHKGYINGYPGGLFKPSANISRAEFIKMIVTATGQSVEAGSGSWYESYVTAAQNEKIYINSDFTNSSTEWNKEITRKEMARIAARAAGLTTEDNDKWMYLATKKGLVNGLGGGQLGLDEKTTRAQSVAVIERVLTVRGGGTLPTDKYTISSAELAWHGTNIFTIMPEVFIDKKVKDNVEDLWKKDKMIVNSKDGKYRGELEALIAIDLADPNDPNLSEIPPISKLKWNNEPSSNSAVGIPISKWRDSYLLYFKSNVVNEDTEHYASFHNFVSFGVIGIYNDDIQAFGNGKLNRIGSVFKDKPLDQPIIILPKTGWMHESTITFMISTPAFSSYYMVRNKLISFSGPLSK</sequence>
<feature type="signal peptide" evidence="1">
    <location>
        <begin position="1"/>
        <end position="30"/>
    </location>
</feature>
<dbReference type="RefSeq" id="WP_154122855.1">
    <property type="nucleotide sequence ID" value="NZ_WJXB01000026.1"/>
</dbReference>
<evidence type="ECO:0000259" key="2">
    <source>
        <dbReference type="PROSITE" id="PS51272"/>
    </source>
</evidence>
<protein>
    <submittedName>
        <fullName evidence="3">S-layer homology domain-containing protein</fullName>
    </submittedName>
</protein>
<comment type="caution">
    <text evidence="3">The sequence shown here is derived from an EMBL/GenBank/DDBJ whole genome shotgun (WGS) entry which is preliminary data.</text>
</comment>
<dbReference type="Pfam" id="PF00395">
    <property type="entry name" value="SLH"/>
    <property type="match status" value="1"/>
</dbReference>
<dbReference type="EMBL" id="WJXB01000026">
    <property type="protein sequence ID" value="MRN57375.1"/>
    <property type="molecule type" value="Genomic_DNA"/>
</dbReference>
<dbReference type="AlphaFoldDB" id="A0A7X2HC76"/>
<evidence type="ECO:0000313" key="4">
    <source>
        <dbReference type="Proteomes" id="UP000463051"/>
    </source>
</evidence>